<dbReference type="SUPFAM" id="SSF55874">
    <property type="entry name" value="ATPase domain of HSP90 chaperone/DNA topoisomerase II/histidine kinase"/>
    <property type="match status" value="1"/>
</dbReference>
<dbReference type="Pfam" id="PF02743">
    <property type="entry name" value="dCache_1"/>
    <property type="match status" value="1"/>
</dbReference>
<dbReference type="Gene3D" id="3.30.565.10">
    <property type="entry name" value="Histidine kinase-like ATPase, C-terminal domain"/>
    <property type="match status" value="1"/>
</dbReference>
<comment type="caution">
    <text evidence="16">The sequence shown here is derived from an EMBL/GenBank/DDBJ whole genome shotgun (WGS) entry which is preliminary data.</text>
</comment>
<accession>A0ABV2H4G2</accession>
<dbReference type="EMBL" id="JBEPLJ010000005">
    <property type="protein sequence ID" value="MET3585433.1"/>
    <property type="molecule type" value="Genomic_DNA"/>
</dbReference>
<keyword evidence="12 14" id="KW-0472">Membrane</keyword>
<keyword evidence="8" id="KW-0547">Nucleotide-binding</keyword>
<dbReference type="Proteomes" id="UP001549031">
    <property type="component" value="Unassembled WGS sequence"/>
</dbReference>
<evidence type="ECO:0000256" key="11">
    <source>
        <dbReference type="ARBA" id="ARBA00022989"/>
    </source>
</evidence>
<name>A0ABV2H4G2_9HYPH</name>
<keyword evidence="4" id="KW-1003">Cell membrane</keyword>
<dbReference type="PANTHER" id="PTHR41523:SF7">
    <property type="entry name" value="HISTIDINE KINASE"/>
    <property type="match status" value="1"/>
</dbReference>
<evidence type="ECO:0000313" key="17">
    <source>
        <dbReference type="Proteomes" id="UP001549031"/>
    </source>
</evidence>
<keyword evidence="6" id="KW-0808">Transferase</keyword>
<evidence type="ECO:0000313" key="16">
    <source>
        <dbReference type="EMBL" id="MET3585433.1"/>
    </source>
</evidence>
<evidence type="ECO:0000256" key="12">
    <source>
        <dbReference type="ARBA" id="ARBA00023136"/>
    </source>
</evidence>
<feature type="transmembrane region" description="Helical" evidence="14">
    <location>
        <begin position="274"/>
        <end position="299"/>
    </location>
</feature>
<keyword evidence="7 14" id="KW-0812">Transmembrane</keyword>
<reference evidence="16 17" key="1">
    <citation type="submission" date="2024-06" db="EMBL/GenBank/DDBJ databases">
        <title>Genomic Encyclopedia of Type Strains, Phase IV (KMG-IV): sequencing the most valuable type-strain genomes for metagenomic binning, comparative biology and taxonomic classification.</title>
        <authorList>
            <person name="Goeker M."/>
        </authorList>
    </citation>
    <scope>NUCLEOTIDE SEQUENCE [LARGE SCALE GENOMIC DNA]</scope>
    <source>
        <strain evidence="16 17">DSM 105042</strain>
    </source>
</reference>
<keyword evidence="11 14" id="KW-1133">Transmembrane helix</keyword>
<proteinExistence type="predicted"/>
<dbReference type="InterPro" id="IPR011102">
    <property type="entry name" value="Sig_transdc_His_kinase_HWE"/>
</dbReference>
<dbReference type="EC" id="2.7.13.3" evidence="3"/>
<evidence type="ECO:0000256" key="6">
    <source>
        <dbReference type="ARBA" id="ARBA00022679"/>
    </source>
</evidence>
<evidence type="ECO:0000256" key="14">
    <source>
        <dbReference type="SAM" id="Phobius"/>
    </source>
</evidence>
<dbReference type="RefSeq" id="WP_247243391.1">
    <property type="nucleotide sequence ID" value="NZ_JALJRA010000005.1"/>
</dbReference>
<gene>
    <name evidence="16" type="ORF">ABID21_001542</name>
</gene>
<keyword evidence="17" id="KW-1185">Reference proteome</keyword>
<evidence type="ECO:0000256" key="9">
    <source>
        <dbReference type="ARBA" id="ARBA00022777"/>
    </source>
</evidence>
<evidence type="ECO:0000256" key="8">
    <source>
        <dbReference type="ARBA" id="ARBA00022741"/>
    </source>
</evidence>
<organism evidence="16 17">
    <name type="scientific">Pseudorhizobium tarimense</name>
    <dbReference type="NCBI Taxonomy" id="1079109"/>
    <lineage>
        <taxon>Bacteria</taxon>
        <taxon>Pseudomonadati</taxon>
        <taxon>Pseudomonadota</taxon>
        <taxon>Alphaproteobacteria</taxon>
        <taxon>Hyphomicrobiales</taxon>
        <taxon>Rhizobiaceae</taxon>
        <taxon>Rhizobium/Agrobacterium group</taxon>
        <taxon>Pseudorhizobium</taxon>
    </lineage>
</organism>
<dbReference type="PANTHER" id="PTHR41523">
    <property type="entry name" value="TWO-COMPONENT SYSTEM SENSOR PROTEIN"/>
    <property type="match status" value="1"/>
</dbReference>
<comment type="subcellular location">
    <subcellularLocation>
        <location evidence="2">Cell membrane</location>
        <topology evidence="2">Multi-pass membrane protein</topology>
    </subcellularLocation>
</comment>
<dbReference type="PROSITE" id="PS50885">
    <property type="entry name" value="HAMP"/>
    <property type="match status" value="1"/>
</dbReference>
<evidence type="ECO:0000256" key="4">
    <source>
        <dbReference type="ARBA" id="ARBA00022475"/>
    </source>
</evidence>
<feature type="domain" description="HAMP" evidence="15">
    <location>
        <begin position="297"/>
        <end position="349"/>
    </location>
</feature>
<dbReference type="Gene3D" id="3.30.450.20">
    <property type="entry name" value="PAS domain"/>
    <property type="match status" value="2"/>
</dbReference>
<keyword evidence="10" id="KW-0067">ATP-binding</keyword>
<evidence type="ECO:0000256" key="7">
    <source>
        <dbReference type="ARBA" id="ARBA00022692"/>
    </source>
</evidence>
<dbReference type="CDD" id="cd12914">
    <property type="entry name" value="PDC1_DGC_like"/>
    <property type="match status" value="1"/>
</dbReference>
<dbReference type="InterPro" id="IPR003660">
    <property type="entry name" value="HAMP_dom"/>
</dbReference>
<evidence type="ECO:0000256" key="3">
    <source>
        <dbReference type="ARBA" id="ARBA00012438"/>
    </source>
</evidence>
<evidence type="ECO:0000259" key="15">
    <source>
        <dbReference type="PROSITE" id="PS50885"/>
    </source>
</evidence>
<protein>
    <recommendedName>
        <fullName evidence="3">histidine kinase</fullName>
        <ecNumber evidence="3">2.7.13.3</ecNumber>
    </recommendedName>
</protein>
<evidence type="ECO:0000256" key="5">
    <source>
        <dbReference type="ARBA" id="ARBA00022553"/>
    </source>
</evidence>
<keyword evidence="9 16" id="KW-0418">Kinase</keyword>
<dbReference type="SMART" id="SM00911">
    <property type="entry name" value="HWE_HK"/>
    <property type="match status" value="1"/>
</dbReference>
<evidence type="ECO:0000256" key="13">
    <source>
        <dbReference type="SAM" id="MobiDB-lite"/>
    </source>
</evidence>
<evidence type="ECO:0000256" key="10">
    <source>
        <dbReference type="ARBA" id="ARBA00022840"/>
    </source>
</evidence>
<comment type="catalytic activity">
    <reaction evidence="1">
        <text>ATP + protein L-histidine = ADP + protein N-phospho-L-histidine.</text>
        <dbReference type="EC" id="2.7.13.3"/>
    </reaction>
</comment>
<sequence>MRRMSVTSRLLLLTLLALMPALLVLTYNLFSARQAAYREMHSSALDTGRLASLEMQRIISSVRSTLEVLSTVPILRTGPGRPCSDYIRAVDDKLETLENVTVMSPAGQLLCTSKPARIADFSDRDYYQRALASKEFVVGTYIEDRITGQAALPLALPVLDQGEVRQIIVAYLDLTWLGMRVRERGYSDGGSSLTVADRNGVILARQPFPERFVGTRIPDAFQDLLHADAPGTMELVSQDGTRRIIGYYPDQNGVYVSAGYSVEGGLEQVSQVTYFGLAVIALAIVGPFFAVWWAGYALIRRPAHEIVRSIDAWRSGQENARTGMTGDGAFGIIGSAVDAFMDELALRREQQQQDDRMRQMLIRELDHRIKNILSMVQAVARQTFRSSDSVTELSDAFFRRLNAMAGAHQLLTKNWQSASVRATVETAVAPFEDPKRRRFHINGEDFEAPSSIALSLSMALHELCTNAAKYGALSADAGRVEISWTYSAAPGGDFVFTWVESGGPTVAPPKREGFGTLMIERVLSQQLQADVHLDYRPEGLHCRIKAPADKMAAASDRDHEDASFSPQVTAPAAQ</sequence>
<evidence type="ECO:0000256" key="2">
    <source>
        <dbReference type="ARBA" id="ARBA00004651"/>
    </source>
</evidence>
<dbReference type="GO" id="GO:0016301">
    <property type="term" value="F:kinase activity"/>
    <property type="evidence" value="ECO:0007669"/>
    <property type="project" value="UniProtKB-KW"/>
</dbReference>
<dbReference type="InterPro" id="IPR033479">
    <property type="entry name" value="dCache_1"/>
</dbReference>
<dbReference type="Pfam" id="PF07536">
    <property type="entry name" value="HWE_HK"/>
    <property type="match status" value="1"/>
</dbReference>
<keyword evidence="5" id="KW-0597">Phosphoprotein</keyword>
<evidence type="ECO:0000256" key="1">
    <source>
        <dbReference type="ARBA" id="ARBA00000085"/>
    </source>
</evidence>
<feature type="region of interest" description="Disordered" evidence="13">
    <location>
        <begin position="551"/>
        <end position="574"/>
    </location>
</feature>
<dbReference type="InterPro" id="IPR036890">
    <property type="entry name" value="HATPase_C_sf"/>
</dbReference>
<dbReference type="CDD" id="cd12915">
    <property type="entry name" value="PDC2_DGC_like"/>
    <property type="match status" value="1"/>
</dbReference>